<dbReference type="Pfam" id="PF17123">
    <property type="entry name" value="zf-RING_11"/>
    <property type="match status" value="1"/>
</dbReference>
<reference evidence="4" key="1">
    <citation type="journal article" date="2011" name="Nature">
        <title>Genome sequence and analysis of the tuber crop potato.</title>
        <authorList>
            <consortium name="The Potato Genome Sequencing Consortium"/>
        </authorList>
    </citation>
    <scope>NUCLEOTIDE SEQUENCE [LARGE SCALE GENOMIC DNA]</scope>
    <source>
        <strain evidence="4">cv. DM1-3 516 R44</strain>
    </source>
</reference>
<name>M1CU46_SOLTU</name>
<dbReference type="Proteomes" id="UP000011115">
    <property type="component" value="Unassembled WGS sequence"/>
</dbReference>
<dbReference type="GO" id="GO:0005634">
    <property type="term" value="C:nucleus"/>
    <property type="evidence" value="ECO:0000318"/>
    <property type="project" value="GO_Central"/>
</dbReference>
<dbReference type="HOGENOM" id="CLU_1231705_0_0_1"/>
<dbReference type="PANTHER" id="PTHR46798:SF3">
    <property type="entry name" value="RING FINGER FAMILY PROTEIN"/>
    <property type="match status" value="1"/>
</dbReference>
<dbReference type="GO" id="GO:0004842">
    <property type="term" value="F:ubiquitin-protein transferase activity"/>
    <property type="evidence" value="ECO:0000318"/>
    <property type="project" value="GO_Central"/>
</dbReference>
<keyword evidence="1" id="KW-0863">Zinc-finger</keyword>
<dbReference type="InParanoid" id="M1CU46"/>
<sequence>MNASDCSICLEVVTNNNSRSIAKLKCGHLFHLDCIGSEFNVGGLMRCPNCRDIEDGNWLFLQGEQSYAQYYEEEDETMLPEPMEVYFDPAVEVEANIPETIWTIEDANGGPMHVEDEPNLELTLALRNGPPLSPSRNVPPLRQNEQAAAGINLELSLATRYVPVPRPIIDLAVGTDLELSLAISNSTYGEQSSSSQIWLEDMMNMDDPDEEHDDETFRPNMIRFL</sequence>
<keyword evidence="1" id="KW-0862">Zinc</keyword>
<evidence type="ECO:0000256" key="1">
    <source>
        <dbReference type="PROSITE-ProRule" id="PRU00175"/>
    </source>
</evidence>
<dbReference type="PROSITE" id="PS50089">
    <property type="entry name" value="ZF_RING_2"/>
    <property type="match status" value="1"/>
</dbReference>
<keyword evidence="4" id="KW-1185">Reference proteome</keyword>
<accession>M1CU46</accession>
<evidence type="ECO:0000259" key="2">
    <source>
        <dbReference type="PROSITE" id="PS50089"/>
    </source>
</evidence>
<feature type="domain" description="RING-type" evidence="2">
    <location>
        <begin position="6"/>
        <end position="51"/>
    </location>
</feature>
<dbReference type="SMART" id="SM00184">
    <property type="entry name" value="RING"/>
    <property type="match status" value="1"/>
</dbReference>
<dbReference type="EnsemblPlants" id="PGSC0003DMT400074749">
    <property type="protein sequence ID" value="PGSC0003DMT400074749"/>
    <property type="gene ID" value="PGSC0003DMG400029067"/>
</dbReference>
<dbReference type="InterPro" id="IPR001841">
    <property type="entry name" value="Znf_RING"/>
</dbReference>
<organism evidence="3 4">
    <name type="scientific">Solanum tuberosum</name>
    <name type="common">Potato</name>
    <dbReference type="NCBI Taxonomy" id="4113"/>
    <lineage>
        <taxon>Eukaryota</taxon>
        <taxon>Viridiplantae</taxon>
        <taxon>Streptophyta</taxon>
        <taxon>Embryophyta</taxon>
        <taxon>Tracheophyta</taxon>
        <taxon>Spermatophyta</taxon>
        <taxon>Magnoliopsida</taxon>
        <taxon>eudicotyledons</taxon>
        <taxon>Gunneridae</taxon>
        <taxon>Pentapetalae</taxon>
        <taxon>asterids</taxon>
        <taxon>lamiids</taxon>
        <taxon>Solanales</taxon>
        <taxon>Solanaceae</taxon>
        <taxon>Solanoideae</taxon>
        <taxon>Solaneae</taxon>
        <taxon>Solanum</taxon>
    </lineage>
</organism>
<evidence type="ECO:0000313" key="4">
    <source>
        <dbReference type="Proteomes" id="UP000011115"/>
    </source>
</evidence>
<keyword evidence="1" id="KW-0479">Metal-binding</keyword>
<dbReference type="Gene3D" id="3.30.40.10">
    <property type="entry name" value="Zinc/RING finger domain, C3HC4 (zinc finger)"/>
    <property type="match status" value="1"/>
</dbReference>
<dbReference type="GO" id="GO:0008270">
    <property type="term" value="F:zinc ion binding"/>
    <property type="evidence" value="ECO:0007669"/>
    <property type="project" value="UniProtKB-KW"/>
</dbReference>
<dbReference type="AlphaFoldDB" id="M1CU46"/>
<dbReference type="PANTHER" id="PTHR46798">
    <property type="entry name" value="OS09G0511500 PROTEIN"/>
    <property type="match status" value="1"/>
</dbReference>
<proteinExistence type="predicted"/>
<protein>
    <submittedName>
        <fullName evidence="3">DNA binding protein</fullName>
    </submittedName>
</protein>
<dbReference type="PaxDb" id="4113-PGSC0003DMT400074749"/>
<dbReference type="Gramene" id="PGSC0003DMT400074749">
    <property type="protein sequence ID" value="PGSC0003DMT400074749"/>
    <property type="gene ID" value="PGSC0003DMG400029067"/>
</dbReference>
<dbReference type="SUPFAM" id="SSF57850">
    <property type="entry name" value="RING/U-box"/>
    <property type="match status" value="1"/>
</dbReference>
<dbReference type="InterPro" id="IPR044274">
    <property type="entry name" value="RFI2"/>
</dbReference>
<evidence type="ECO:0000313" key="3">
    <source>
        <dbReference type="EnsemblPlants" id="PGSC0003DMT400074749"/>
    </source>
</evidence>
<dbReference type="InterPro" id="IPR013083">
    <property type="entry name" value="Znf_RING/FYVE/PHD"/>
</dbReference>
<reference evidence="3" key="2">
    <citation type="submission" date="2015-06" db="UniProtKB">
        <authorList>
            <consortium name="EnsemblPlants"/>
        </authorList>
    </citation>
    <scope>IDENTIFICATION</scope>
    <source>
        <strain evidence="3">DM1-3 516 R44</strain>
    </source>
</reference>